<evidence type="ECO:0000259" key="4">
    <source>
        <dbReference type="PROSITE" id="PS50893"/>
    </source>
</evidence>
<keyword evidence="3 5" id="KW-0067">ATP-binding</keyword>
<dbReference type="InterPro" id="IPR017871">
    <property type="entry name" value="ABC_transporter-like_CS"/>
</dbReference>
<evidence type="ECO:0000256" key="1">
    <source>
        <dbReference type="ARBA" id="ARBA00022737"/>
    </source>
</evidence>
<dbReference type="Proteomes" id="UP000286402">
    <property type="component" value="Unassembled WGS sequence"/>
</dbReference>
<dbReference type="GO" id="GO:0016887">
    <property type="term" value="F:ATP hydrolysis activity"/>
    <property type="evidence" value="ECO:0007669"/>
    <property type="project" value="InterPro"/>
</dbReference>
<keyword evidence="1" id="KW-0677">Repeat</keyword>
<dbReference type="InterPro" id="IPR003439">
    <property type="entry name" value="ABC_transporter-like_ATP-bd"/>
</dbReference>
<keyword evidence="2" id="KW-0547">Nucleotide-binding</keyword>
<evidence type="ECO:0000256" key="3">
    <source>
        <dbReference type="ARBA" id="ARBA00022840"/>
    </source>
</evidence>
<gene>
    <name evidence="5" type="ORF">BCY89_09405</name>
</gene>
<dbReference type="Pfam" id="PF00005">
    <property type="entry name" value="ABC_tran"/>
    <property type="match status" value="2"/>
</dbReference>
<comment type="caution">
    <text evidence="5">The sequence shown here is derived from an EMBL/GenBank/DDBJ whole genome shotgun (WGS) entry which is preliminary data.</text>
</comment>
<proteinExistence type="predicted"/>
<dbReference type="SMART" id="SM00382">
    <property type="entry name" value="AAA"/>
    <property type="match status" value="2"/>
</dbReference>
<dbReference type="CDD" id="cd03221">
    <property type="entry name" value="ABCF_EF-3"/>
    <property type="match status" value="2"/>
</dbReference>
<dbReference type="AlphaFoldDB" id="A0A420FQJ7"/>
<feature type="domain" description="ABC transporter" evidence="4">
    <location>
        <begin position="2"/>
        <end position="235"/>
    </location>
</feature>
<dbReference type="PANTHER" id="PTHR19211">
    <property type="entry name" value="ATP-BINDING TRANSPORT PROTEIN-RELATED"/>
    <property type="match status" value="1"/>
</dbReference>
<dbReference type="InterPro" id="IPR050611">
    <property type="entry name" value="ABCF"/>
</dbReference>
<dbReference type="PANTHER" id="PTHR19211:SF6">
    <property type="entry name" value="BLL7188 PROTEIN"/>
    <property type="match status" value="1"/>
</dbReference>
<dbReference type="FunFam" id="3.40.50.300:FF:001320">
    <property type="entry name" value="Heme ABC transporter ATP-binding protein"/>
    <property type="match status" value="1"/>
</dbReference>
<feature type="domain" description="ABC transporter" evidence="4">
    <location>
        <begin position="338"/>
        <end position="528"/>
    </location>
</feature>
<evidence type="ECO:0000313" key="5">
    <source>
        <dbReference type="EMBL" id="RKF35141.1"/>
    </source>
</evidence>
<dbReference type="EMBL" id="MCAQ01000023">
    <property type="protein sequence ID" value="RKF35141.1"/>
    <property type="molecule type" value="Genomic_DNA"/>
</dbReference>
<evidence type="ECO:0000256" key="2">
    <source>
        <dbReference type="ARBA" id="ARBA00022741"/>
    </source>
</evidence>
<sequence>MLSLQQLSYIHPNKDLLFGNINLHINAQEKIALIGHNGVGKSTLLRLIAKELLPSSGSVQVSTSTYYVPQVVGQFEDNTVAEALGIAKKLDALHAILAGDASEENFNRLQDDWTLEERCQEAFEQWDLHDIRLTQKMSSLSGGQKTKVLLAGIHIHRSELILLDEPSNHLDMDSKTLLYDWIQSSKNTVIIVSHDRTLLNLLDDMAEMTPMGIKRYGGNYAFYETQKETERHALQQDIHHKERAIKIAKEKERETIERQNRLNNRGQKKQEKAGVARIMMNTLRNNAEKSTAKIKNVHQDKIGDIKSDLRELRGSQSALDEIKIDLGNSAFPTGKSMVKVENVNFKYDSQGLWPANINFQLFSGDRIALQGQNGSGKTTLVRLLLGQLTPVQGKIERQSFRAIYLDQTYSILSSHLSIYEQAQQFNSDALPEHEIKIRLNRFLFGKDDWDKPCQLLSGGEKMRLILCCLTIQQQSPDLIILDEPTNNLDLQNIRILTRAIQLYKGTLLVISHDAVFLQEIHINKIIKLKDL</sequence>
<dbReference type="PROSITE" id="PS50893">
    <property type="entry name" value="ABC_TRANSPORTER_2"/>
    <property type="match status" value="2"/>
</dbReference>
<reference evidence="5 6" key="1">
    <citation type="submission" date="2016-07" db="EMBL/GenBank/DDBJ databases">
        <title>Genome analysis of Sphingobacterium siyangense T12B17.</title>
        <authorList>
            <person name="Xu D."/>
            <person name="Su Y."/>
            <person name="Zheng S."/>
        </authorList>
    </citation>
    <scope>NUCLEOTIDE SEQUENCE [LARGE SCALE GENOMIC DNA]</scope>
    <source>
        <strain evidence="5 6">T12B17</strain>
    </source>
</reference>
<name>A0A420FQJ7_9SPHI</name>
<dbReference type="InterPro" id="IPR003593">
    <property type="entry name" value="AAA+_ATPase"/>
</dbReference>
<evidence type="ECO:0000313" key="6">
    <source>
        <dbReference type="Proteomes" id="UP000286402"/>
    </source>
</evidence>
<dbReference type="SUPFAM" id="SSF52540">
    <property type="entry name" value="P-loop containing nucleoside triphosphate hydrolases"/>
    <property type="match status" value="2"/>
</dbReference>
<accession>A0A420FQJ7</accession>
<dbReference type="InterPro" id="IPR027417">
    <property type="entry name" value="P-loop_NTPase"/>
</dbReference>
<dbReference type="Gene3D" id="3.40.50.300">
    <property type="entry name" value="P-loop containing nucleotide triphosphate hydrolases"/>
    <property type="match status" value="2"/>
</dbReference>
<dbReference type="PROSITE" id="PS00211">
    <property type="entry name" value="ABC_TRANSPORTER_1"/>
    <property type="match status" value="1"/>
</dbReference>
<protein>
    <submittedName>
        <fullName evidence="5">ABC transporter ATP-binding protein</fullName>
    </submittedName>
</protein>
<organism evidence="5 6">
    <name type="scientific">Sphingobacterium siyangense</name>
    <dbReference type="NCBI Taxonomy" id="459529"/>
    <lineage>
        <taxon>Bacteria</taxon>
        <taxon>Pseudomonadati</taxon>
        <taxon>Bacteroidota</taxon>
        <taxon>Sphingobacteriia</taxon>
        <taxon>Sphingobacteriales</taxon>
        <taxon>Sphingobacteriaceae</taxon>
        <taxon>Sphingobacterium</taxon>
    </lineage>
</organism>
<keyword evidence="6" id="KW-1185">Reference proteome</keyword>
<dbReference type="RefSeq" id="WP_120334874.1">
    <property type="nucleotide sequence ID" value="NZ_JBPFRJ010000005.1"/>
</dbReference>
<dbReference type="GO" id="GO:0005524">
    <property type="term" value="F:ATP binding"/>
    <property type="evidence" value="ECO:0007669"/>
    <property type="project" value="UniProtKB-KW"/>
</dbReference>